<dbReference type="Pfam" id="PF07722">
    <property type="entry name" value="Peptidase_C26"/>
    <property type="match status" value="1"/>
</dbReference>
<name>A0A8X6UWY7_TRICX</name>
<keyword evidence="2" id="KW-1185">Reference proteome</keyword>
<protein>
    <submittedName>
        <fullName evidence="1">Uncharacterized protein</fullName>
    </submittedName>
</protein>
<proteinExistence type="predicted"/>
<gene>
    <name evidence="1" type="primary">NCL1_26341</name>
    <name evidence="1" type="ORF">TNCV_3167441</name>
</gene>
<dbReference type="InterPro" id="IPR029062">
    <property type="entry name" value="Class_I_gatase-like"/>
</dbReference>
<dbReference type="InterPro" id="IPR011697">
    <property type="entry name" value="Peptidase_C26"/>
</dbReference>
<dbReference type="EMBL" id="BMAU01021105">
    <property type="protein sequence ID" value="GFX90913.1"/>
    <property type="molecule type" value="Genomic_DNA"/>
</dbReference>
<comment type="caution">
    <text evidence="1">The sequence shown here is derived from an EMBL/GenBank/DDBJ whole genome shotgun (WGS) entry which is preliminary data.</text>
</comment>
<dbReference type="Gene3D" id="3.40.50.880">
    <property type="match status" value="1"/>
</dbReference>
<organism evidence="1 2">
    <name type="scientific">Trichonephila clavipes</name>
    <name type="common">Golden silk orbweaver</name>
    <name type="synonym">Nephila clavipes</name>
    <dbReference type="NCBI Taxonomy" id="2585209"/>
    <lineage>
        <taxon>Eukaryota</taxon>
        <taxon>Metazoa</taxon>
        <taxon>Ecdysozoa</taxon>
        <taxon>Arthropoda</taxon>
        <taxon>Chelicerata</taxon>
        <taxon>Arachnida</taxon>
        <taxon>Araneae</taxon>
        <taxon>Araneomorphae</taxon>
        <taxon>Entelegynae</taxon>
        <taxon>Araneoidea</taxon>
        <taxon>Nephilidae</taxon>
        <taxon>Trichonephila</taxon>
    </lineage>
</organism>
<dbReference type="GO" id="GO:0016787">
    <property type="term" value="F:hydrolase activity"/>
    <property type="evidence" value="ECO:0007669"/>
    <property type="project" value="InterPro"/>
</dbReference>
<evidence type="ECO:0000313" key="2">
    <source>
        <dbReference type="Proteomes" id="UP000887159"/>
    </source>
</evidence>
<reference evidence="1" key="1">
    <citation type="submission" date="2020-08" db="EMBL/GenBank/DDBJ databases">
        <title>Multicomponent nature underlies the extraordinary mechanical properties of spider dragline silk.</title>
        <authorList>
            <person name="Kono N."/>
            <person name="Nakamura H."/>
            <person name="Mori M."/>
            <person name="Yoshida Y."/>
            <person name="Ohtoshi R."/>
            <person name="Malay A.D."/>
            <person name="Moran D.A.P."/>
            <person name="Tomita M."/>
            <person name="Numata K."/>
            <person name="Arakawa K."/>
        </authorList>
    </citation>
    <scope>NUCLEOTIDE SEQUENCE</scope>
</reference>
<evidence type="ECO:0000313" key="1">
    <source>
        <dbReference type="EMBL" id="GFX90913.1"/>
    </source>
</evidence>
<sequence>MEVNVEKTVSQLFTLSTKQHLFLIEYKGLSLKQRLTATKWGATQDCLPTVCKTYVRSVLDNGCEVVTLPSKTNLEKYDVVQNSDLRIITGGAKSTPTVAMQLQTAIKPHDSRRDKFTLKFWERARRADCKYCKEYRCATQRLKTDFSFTCETSYEETPTSTINDSSCSYTVLLHSRGQSCV</sequence>
<dbReference type="Proteomes" id="UP000887159">
    <property type="component" value="Unassembled WGS sequence"/>
</dbReference>
<accession>A0A8X6UWY7</accession>
<dbReference type="AlphaFoldDB" id="A0A8X6UWY7"/>